<dbReference type="PANTHER" id="PTHR24296">
    <property type="entry name" value="CYTOCHROME P450"/>
    <property type="match status" value="1"/>
</dbReference>
<evidence type="ECO:0008006" key="9">
    <source>
        <dbReference type="Google" id="ProtNLM"/>
    </source>
</evidence>
<dbReference type="SUPFAM" id="SSF48264">
    <property type="entry name" value="Cytochrome P450"/>
    <property type="match status" value="1"/>
</dbReference>
<dbReference type="PRINTS" id="PR00463">
    <property type="entry name" value="EP450I"/>
</dbReference>
<proteinExistence type="inferred from homology"/>
<keyword evidence="4 5" id="KW-0408">Iron</keyword>
<dbReference type="GO" id="GO:0005506">
    <property type="term" value="F:iron ion binding"/>
    <property type="evidence" value="ECO:0007669"/>
    <property type="project" value="InterPro"/>
</dbReference>
<dbReference type="OrthoDB" id="1470350at2759"/>
<dbReference type="GO" id="GO:0020037">
    <property type="term" value="F:heme binding"/>
    <property type="evidence" value="ECO:0007669"/>
    <property type="project" value="InterPro"/>
</dbReference>
<sequence>MAVRALGNGIKKFLEQELYRTNRSPLEYVALISLGLLVTAIAKYPDRAIFTRARPDLKGKEAKGLPIVGNLFDFAKYSDNPLLMLYNGFQKYGDVFALTIPGRGRFIFINNPELIEHVLKTNFNNYIKGEIFSVQVRDILGTGIFVSDQEEWRFHRKTAVNIFTTKIYRQFSEDAFPAGADILCSVLAEKEKLGQTVDMQELFMKLTMDVFGKLIFGFEFNSLRTEGPHEFGDAFDYLLGNVDSRIQNPFWQWTDMITPGKCTKIKNALAILDKYAYMAVKKRRNETEEEKEKRPKDLLDQYINHVRDDGTTPTDLELRDVFINFMIAGRDTTALTLSWQFYSLMANPRTLKNVLKELDIVLGGVEDYKFEAMSHGLPYLKAVFHETLRLYTPVPRNVKESLADDVLPDGTIVYKDDIIGFSTWCMGKNKSVWGEDAELFVPERWLNEDEPSTLAPVPGTQGISPFGKFRMESQHKFNSFNSGPRLCIGQTFATLEAMVTSCMLLQRFEFKLVPGQPTPVPKPSAALPMRDPLMMQVKRRS</sequence>
<comment type="caution">
    <text evidence="7">The sequence shown here is derived from an EMBL/GenBank/DDBJ whole genome shotgun (WGS) entry which is preliminary data.</text>
</comment>
<name>A0A9P6Q6Y5_9FUNG</name>
<feature type="binding site" description="axial binding residue" evidence="5">
    <location>
        <position position="487"/>
    </location>
    <ligand>
        <name>heme</name>
        <dbReference type="ChEBI" id="CHEBI:30413"/>
    </ligand>
    <ligandPart>
        <name>Fe</name>
        <dbReference type="ChEBI" id="CHEBI:18248"/>
    </ligandPart>
</feature>
<gene>
    <name evidence="7" type="ORF">BG011_001700</name>
</gene>
<evidence type="ECO:0000256" key="1">
    <source>
        <dbReference type="ARBA" id="ARBA00010617"/>
    </source>
</evidence>
<evidence type="ECO:0000256" key="2">
    <source>
        <dbReference type="ARBA" id="ARBA00022723"/>
    </source>
</evidence>
<dbReference type="InterPro" id="IPR017972">
    <property type="entry name" value="Cyt_P450_CS"/>
</dbReference>
<dbReference type="GO" id="GO:0004497">
    <property type="term" value="F:monooxygenase activity"/>
    <property type="evidence" value="ECO:0007669"/>
    <property type="project" value="UniProtKB-KW"/>
</dbReference>
<dbReference type="InterPro" id="IPR036396">
    <property type="entry name" value="Cyt_P450_sf"/>
</dbReference>
<keyword evidence="3 6" id="KW-0560">Oxidoreductase</keyword>
<dbReference type="Gene3D" id="1.10.630.10">
    <property type="entry name" value="Cytochrome P450"/>
    <property type="match status" value="1"/>
</dbReference>
<dbReference type="EMBL" id="JAAAJA010000147">
    <property type="protein sequence ID" value="KAG0260693.1"/>
    <property type="molecule type" value="Genomic_DNA"/>
</dbReference>
<comment type="similarity">
    <text evidence="1 6">Belongs to the cytochrome P450 family.</text>
</comment>
<reference evidence="7" key="1">
    <citation type="journal article" date="2020" name="Fungal Divers.">
        <title>Resolving the Mortierellaceae phylogeny through synthesis of multi-gene phylogenetics and phylogenomics.</title>
        <authorList>
            <person name="Vandepol N."/>
            <person name="Liber J."/>
            <person name="Desiro A."/>
            <person name="Na H."/>
            <person name="Kennedy M."/>
            <person name="Barry K."/>
            <person name="Grigoriev I.V."/>
            <person name="Miller A.N."/>
            <person name="O'Donnell K."/>
            <person name="Stajich J.E."/>
            <person name="Bonito G."/>
        </authorList>
    </citation>
    <scope>NUCLEOTIDE SEQUENCE</scope>
    <source>
        <strain evidence="7">KOD948</strain>
    </source>
</reference>
<keyword evidence="6" id="KW-0503">Monooxygenase</keyword>
<dbReference type="GO" id="GO:0006629">
    <property type="term" value="P:lipid metabolic process"/>
    <property type="evidence" value="ECO:0007669"/>
    <property type="project" value="UniProtKB-ARBA"/>
</dbReference>
<dbReference type="AlphaFoldDB" id="A0A9P6Q6Y5"/>
<evidence type="ECO:0000256" key="4">
    <source>
        <dbReference type="ARBA" id="ARBA00023004"/>
    </source>
</evidence>
<organism evidence="7 8">
    <name type="scientific">Mortierella polycephala</name>
    <dbReference type="NCBI Taxonomy" id="41804"/>
    <lineage>
        <taxon>Eukaryota</taxon>
        <taxon>Fungi</taxon>
        <taxon>Fungi incertae sedis</taxon>
        <taxon>Mucoromycota</taxon>
        <taxon>Mortierellomycotina</taxon>
        <taxon>Mortierellomycetes</taxon>
        <taxon>Mortierellales</taxon>
        <taxon>Mortierellaceae</taxon>
        <taxon>Mortierella</taxon>
    </lineage>
</organism>
<keyword evidence="2 5" id="KW-0479">Metal-binding</keyword>
<evidence type="ECO:0000313" key="7">
    <source>
        <dbReference type="EMBL" id="KAG0260693.1"/>
    </source>
</evidence>
<evidence type="ECO:0000256" key="3">
    <source>
        <dbReference type="ARBA" id="ARBA00023002"/>
    </source>
</evidence>
<dbReference type="PROSITE" id="PS00086">
    <property type="entry name" value="CYTOCHROME_P450"/>
    <property type="match status" value="1"/>
</dbReference>
<dbReference type="Proteomes" id="UP000726737">
    <property type="component" value="Unassembled WGS sequence"/>
</dbReference>
<protein>
    <recommendedName>
        <fullName evidence="9">Cytochrome P450</fullName>
    </recommendedName>
</protein>
<dbReference type="PRINTS" id="PR00385">
    <property type="entry name" value="P450"/>
</dbReference>
<comment type="cofactor">
    <cofactor evidence="5">
        <name>heme</name>
        <dbReference type="ChEBI" id="CHEBI:30413"/>
    </cofactor>
</comment>
<accession>A0A9P6Q6Y5</accession>
<keyword evidence="8" id="KW-1185">Reference proteome</keyword>
<evidence type="ECO:0000313" key="8">
    <source>
        <dbReference type="Proteomes" id="UP000726737"/>
    </source>
</evidence>
<dbReference type="Pfam" id="PF00067">
    <property type="entry name" value="p450"/>
    <property type="match status" value="1"/>
</dbReference>
<dbReference type="GO" id="GO:0016705">
    <property type="term" value="F:oxidoreductase activity, acting on paired donors, with incorporation or reduction of molecular oxygen"/>
    <property type="evidence" value="ECO:0007669"/>
    <property type="project" value="InterPro"/>
</dbReference>
<evidence type="ECO:0000256" key="5">
    <source>
        <dbReference type="PIRSR" id="PIRSR602401-1"/>
    </source>
</evidence>
<dbReference type="InterPro" id="IPR001128">
    <property type="entry name" value="Cyt_P450"/>
</dbReference>
<evidence type="ECO:0000256" key="6">
    <source>
        <dbReference type="RuleBase" id="RU000461"/>
    </source>
</evidence>
<keyword evidence="5 6" id="KW-0349">Heme</keyword>
<dbReference type="InterPro" id="IPR002401">
    <property type="entry name" value="Cyt_P450_E_grp-I"/>
</dbReference>